<feature type="domain" description="Type I restriction modification DNA specificity" evidence="4">
    <location>
        <begin position="220"/>
        <end position="359"/>
    </location>
</feature>
<organism evidence="5 6">
    <name type="scientific">Dictyobacter vulcani</name>
    <dbReference type="NCBI Taxonomy" id="2607529"/>
    <lineage>
        <taxon>Bacteria</taxon>
        <taxon>Bacillati</taxon>
        <taxon>Chloroflexota</taxon>
        <taxon>Ktedonobacteria</taxon>
        <taxon>Ktedonobacterales</taxon>
        <taxon>Dictyobacteraceae</taxon>
        <taxon>Dictyobacter</taxon>
    </lineage>
</organism>
<evidence type="ECO:0000256" key="1">
    <source>
        <dbReference type="ARBA" id="ARBA00010923"/>
    </source>
</evidence>
<evidence type="ECO:0000256" key="2">
    <source>
        <dbReference type="ARBA" id="ARBA00022747"/>
    </source>
</evidence>
<keyword evidence="2" id="KW-0680">Restriction system</keyword>
<dbReference type="InterPro" id="IPR000055">
    <property type="entry name" value="Restrct_endonuc_typeI_TRD"/>
</dbReference>
<keyword evidence="3" id="KW-0238">DNA-binding</keyword>
<dbReference type="CDD" id="cd17495">
    <property type="entry name" value="RMtype1_S_Cep9333ORF4827P-TRD2-CR2_like"/>
    <property type="match status" value="1"/>
</dbReference>
<dbReference type="Pfam" id="PF01420">
    <property type="entry name" value="Methylase_S"/>
    <property type="match status" value="2"/>
</dbReference>
<evidence type="ECO:0000256" key="3">
    <source>
        <dbReference type="ARBA" id="ARBA00023125"/>
    </source>
</evidence>
<keyword evidence="6" id="KW-1185">Reference proteome</keyword>
<dbReference type="InterPro" id="IPR052021">
    <property type="entry name" value="Type-I_RS_S_subunit"/>
</dbReference>
<dbReference type="Gene3D" id="3.90.220.20">
    <property type="entry name" value="DNA methylase specificity domains"/>
    <property type="match status" value="2"/>
</dbReference>
<reference evidence="5 6" key="1">
    <citation type="submission" date="2019-10" db="EMBL/GenBank/DDBJ databases">
        <title>Dictyobacter vulcani sp. nov., within the class Ktedonobacteria, isolated from soil of volcanic Mt. Zao.</title>
        <authorList>
            <person name="Zheng Y."/>
            <person name="Wang C.M."/>
            <person name="Sakai Y."/>
            <person name="Abe K."/>
            <person name="Yokota A."/>
            <person name="Yabe S."/>
        </authorList>
    </citation>
    <scope>NUCLEOTIDE SEQUENCE [LARGE SCALE GENOMIC DNA]</scope>
    <source>
        <strain evidence="5 6">W12</strain>
    </source>
</reference>
<comment type="similarity">
    <text evidence="1">Belongs to the type-I restriction system S methylase family.</text>
</comment>
<comment type="caution">
    <text evidence="5">The sequence shown here is derived from an EMBL/GenBank/DDBJ whole genome shotgun (WGS) entry which is preliminary data.</text>
</comment>
<evidence type="ECO:0000259" key="4">
    <source>
        <dbReference type="Pfam" id="PF01420"/>
    </source>
</evidence>
<feature type="domain" description="Type I restriction modification DNA specificity" evidence="4">
    <location>
        <begin position="37"/>
        <end position="187"/>
    </location>
</feature>
<dbReference type="Proteomes" id="UP000326912">
    <property type="component" value="Unassembled WGS sequence"/>
</dbReference>
<dbReference type="AlphaFoldDB" id="A0A5J4KNW6"/>
<dbReference type="PANTHER" id="PTHR30408">
    <property type="entry name" value="TYPE-1 RESTRICTION ENZYME ECOKI SPECIFICITY PROTEIN"/>
    <property type="match status" value="1"/>
</dbReference>
<evidence type="ECO:0000313" key="5">
    <source>
        <dbReference type="EMBL" id="GER88041.1"/>
    </source>
</evidence>
<sequence>MREGWYIWETSNLIAKDTLEIGDGYRAKNSEMGIDGLPFARAGNINNGFHFDSADVLASHSVQKAGNKISIPGDVVFTSKGTIGRFAFVKPSTPQFVYSPQLCYWRVKDATIVDPLYLYYWMQGPYFFSLVHKVKSLTTMADYVSLSDQRKMHIIAPSIHEQKKIAGILSAYDDLIENNTRRIAILEEMARMLYQEWFVNFRFPGHENVNMVESPLGMIPEGWDVVKLGDVCSITMGQSPSSQFYNVEGDGLPFHQGVTDFGKLFPSDRVYCTYDGRVAHPGDILFSVRAPVGRINIANKKIVIGRGISAICSKSGHQRFMFQLLKDKFQEEDIIGNGSIFKAVTKEEINGVELIYPNEEMIIAFEDSVISLLLDVENLLKRNANLRYTRDLLLPRLISGEIDVSSWVEDSPVEEVVDKGEELAMAAVGAQVEPMRPIDTKSLTWHSLWDQ</sequence>
<dbReference type="GO" id="GO:0003677">
    <property type="term" value="F:DNA binding"/>
    <property type="evidence" value="ECO:0007669"/>
    <property type="project" value="UniProtKB-KW"/>
</dbReference>
<accession>A0A5J4KNW6</accession>
<dbReference type="InterPro" id="IPR044946">
    <property type="entry name" value="Restrct_endonuc_typeI_TRD_sf"/>
</dbReference>
<dbReference type="PANTHER" id="PTHR30408:SF12">
    <property type="entry name" value="TYPE I RESTRICTION ENZYME MJAVIII SPECIFICITY SUBUNIT"/>
    <property type="match status" value="1"/>
</dbReference>
<dbReference type="EMBL" id="BKZW01000001">
    <property type="protein sequence ID" value="GER88041.1"/>
    <property type="molecule type" value="Genomic_DNA"/>
</dbReference>
<dbReference type="CDD" id="cd16961">
    <property type="entry name" value="RMtype1_S_TRD-CR_like"/>
    <property type="match status" value="1"/>
</dbReference>
<evidence type="ECO:0000313" key="6">
    <source>
        <dbReference type="Proteomes" id="UP000326912"/>
    </source>
</evidence>
<protein>
    <recommendedName>
        <fullName evidence="4">Type I restriction modification DNA specificity domain-containing protein</fullName>
    </recommendedName>
</protein>
<proteinExistence type="inferred from homology"/>
<gene>
    <name evidence="5" type="ORF">KDW_22030</name>
</gene>
<dbReference type="GO" id="GO:0009307">
    <property type="term" value="P:DNA restriction-modification system"/>
    <property type="evidence" value="ECO:0007669"/>
    <property type="project" value="UniProtKB-KW"/>
</dbReference>
<dbReference type="SUPFAM" id="SSF116734">
    <property type="entry name" value="DNA methylase specificity domain"/>
    <property type="match status" value="2"/>
</dbReference>
<name>A0A5J4KNW6_9CHLR</name>
<dbReference type="RefSeq" id="WP_162005136.1">
    <property type="nucleotide sequence ID" value="NZ_BKZW01000001.1"/>
</dbReference>